<feature type="region of interest" description="Disordered" evidence="1">
    <location>
        <begin position="44"/>
        <end position="78"/>
    </location>
</feature>
<dbReference type="EMBL" id="VSRR010105079">
    <property type="protein sequence ID" value="MPC96219.1"/>
    <property type="molecule type" value="Genomic_DNA"/>
</dbReference>
<feature type="compositionally biased region" description="Basic and acidic residues" evidence="1">
    <location>
        <begin position="51"/>
        <end position="72"/>
    </location>
</feature>
<evidence type="ECO:0000313" key="3">
    <source>
        <dbReference type="Proteomes" id="UP000324222"/>
    </source>
</evidence>
<protein>
    <submittedName>
        <fullName evidence="2">Uncharacterized protein</fullName>
    </submittedName>
</protein>
<organism evidence="2 3">
    <name type="scientific">Portunus trituberculatus</name>
    <name type="common">Swimming crab</name>
    <name type="synonym">Neptunus trituberculatus</name>
    <dbReference type="NCBI Taxonomy" id="210409"/>
    <lineage>
        <taxon>Eukaryota</taxon>
        <taxon>Metazoa</taxon>
        <taxon>Ecdysozoa</taxon>
        <taxon>Arthropoda</taxon>
        <taxon>Crustacea</taxon>
        <taxon>Multicrustacea</taxon>
        <taxon>Malacostraca</taxon>
        <taxon>Eumalacostraca</taxon>
        <taxon>Eucarida</taxon>
        <taxon>Decapoda</taxon>
        <taxon>Pleocyemata</taxon>
        <taxon>Brachyura</taxon>
        <taxon>Eubrachyura</taxon>
        <taxon>Portunoidea</taxon>
        <taxon>Portunidae</taxon>
        <taxon>Portuninae</taxon>
        <taxon>Portunus</taxon>
    </lineage>
</organism>
<comment type="caution">
    <text evidence="2">The sequence shown here is derived from an EMBL/GenBank/DDBJ whole genome shotgun (WGS) entry which is preliminary data.</text>
</comment>
<gene>
    <name evidence="2" type="ORF">E2C01_091463</name>
</gene>
<keyword evidence="3" id="KW-1185">Reference proteome</keyword>
<reference evidence="2 3" key="1">
    <citation type="submission" date="2019-05" db="EMBL/GenBank/DDBJ databases">
        <title>Another draft genome of Portunus trituberculatus and its Hox gene families provides insights of decapod evolution.</title>
        <authorList>
            <person name="Jeong J.-H."/>
            <person name="Song I."/>
            <person name="Kim S."/>
            <person name="Choi T."/>
            <person name="Kim D."/>
            <person name="Ryu S."/>
            <person name="Kim W."/>
        </authorList>
    </citation>
    <scope>NUCLEOTIDE SEQUENCE [LARGE SCALE GENOMIC DNA]</scope>
    <source>
        <tissue evidence="2">Muscle</tissue>
    </source>
</reference>
<dbReference type="Proteomes" id="UP000324222">
    <property type="component" value="Unassembled WGS sequence"/>
</dbReference>
<accession>A0A5B7JN09</accession>
<sequence>MISEGTSASFKSVVPPDRVRGILTSRMVKDTGDRILVSPTYASVGFNAPHKTTDREETRDERRRDQQTDRLIPHIHPF</sequence>
<evidence type="ECO:0000313" key="2">
    <source>
        <dbReference type="EMBL" id="MPC96219.1"/>
    </source>
</evidence>
<name>A0A5B7JN09_PORTR</name>
<proteinExistence type="predicted"/>
<dbReference type="AlphaFoldDB" id="A0A5B7JN09"/>
<evidence type="ECO:0000256" key="1">
    <source>
        <dbReference type="SAM" id="MobiDB-lite"/>
    </source>
</evidence>